<organism evidence="6 7">
    <name type="scientific">Scleropages formosus</name>
    <name type="common">Asian bonytongue</name>
    <name type="synonym">Osteoglossum formosum</name>
    <dbReference type="NCBI Taxonomy" id="113540"/>
    <lineage>
        <taxon>Eukaryota</taxon>
        <taxon>Metazoa</taxon>
        <taxon>Chordata</taxon>
        <taxon>Craniata</taxon>
        <taxon>Vertebrata</taxon>
        <taxon>Euteleostomi</taxon>
        <taxon>Actinopterygii</taxon>
        <taxon>Neopterygii</taxon>
        <taxon>Teleostei</taxon>
        <taxon>Osteoglossocephala</taxon>
        <taxon>Osteoglossomorpha</taxon>
        <taxon>Osteoglossiformes</taxon>
        <taxon>Osteoglossidae</taxon>
        <taxon>Scleropages</taxon>
    </lineage>
</organism>
<keyword evidence="3" id="KW-1015">Disulfide bond</keyword>
<dbReference type="EMBL" id="JARO02012681">
    <property type="protein sequence ID" value="KPP59100.1"/>
    <property type="molecule type" value="Genomic_DNA"/>
</dbReference>
<evidence type="ECO:0000256" key="4">
    <source>
        <dbReference type="ARBA" id="ARBA00023180"/>
    </source>
</evidence>
<comment type="caution">
    <text evidence="6">The sequence shown here is derived from an EMBL/GenBank/DDBJ whole genome shotgun (WGS) entry which is preliminary data.</text>
</comment>
<evidence type="ECO:0000259" key="5">
    <source>
        <dbReference type="PROSITE" id="PS51115"/>
    </source>
</evidence>
<accession>A0A0P7TY88</accession>
<sequence length="162" mass="17907">MGVFCQMLSYGGNLRYTAVFHALDGSGLANNEPQVLLRGGRLRKVVIYLDWPAPENGVRTTQEIPLTEHKWKYFNSVSDEAVTHSDFMSVLSNIEYIIIKASYGSRMEQSRISNISMDTAVEADVAPAGGGVAHLIEVCDCPRGYAGLSCQVRHPSRMHCQE</sequence>
<protein>
    <recommendedName>
        <fullName evidence="5">Laminin IV type A domain-containing protein</fullName>
    </recommendedName>
</protein>
<keyword evidence="2" id="KW-0677">Repeat</keyword>
<evidence type="ECO:0000313" key="7">
    <source>
        <dbReference type="Proteomes" id="UP000034805"/>
    </source>
</evidence>
<evidence type="ECO:0000256" key="1">
    <source>
        <dbReference type="ARBA" id="ARBA00022729"/>
    </source>
</evidence>
<feature type="domain" description="Laminin IV type A" evidence="5">
    <location>
        <begin position="1"/>
        <end position="138"/>
    </location>
</feature>
<evidence type="ECO:0000313" key="6">
    <source>
        <dbReference type="EMBL" id="KPP59100.1"/>
    </source>
</evidence>
<evidence type="ECO:0000256" key="3">
    <source>
        <dbReference type="ARBA" id="ARBA00023157"/>
    </source>
</evidence>
<dbReference type="Pfam" id="PF00052">
    <property type="entry name" value="Laminin_B"/>
    <property type="match status" value="1"/>
</dbReference>
<dbReference type="Proteomes" id="UP000034805">
    <property type="component" value="Unassembled WGS sequence"/>
</dbReference>
<dbReference type="InterPro" id="IPR000034">
    <property type="entry name" value="Laminin_IV"/>
</dbReference>
<keyword evidence="4" id="KW-0325">Glycoprotein</keyword>
<name>A0A0P7TY88_SCLFO</name>
<gene>
    <name evidence="6" type="ORF">Z043_123014</name>
</gene>
<dbReference type="SMART" id="SM00281">
    <property type="entry name" value="LamB"/>
    <property type="match status" value="1"/>
</dbReference>
<dbReference type="PROSITE" id="PS51115">
    <property type="entry name" value="LAMININ_IVA"/>
    <property type="match status" value="1"/>
</dbReference>
<keyword evidence="1" id="KW-0732">Signal</keyword>
<evidence type="ECO:0000256" key="2">
    <source>
        <dbReference type="ARBA" id="ARBA00022737"/>
    </source>
</evidence>
<proteinExistence type="predicted"/>
<dbReference type="AlphaFoldDB" id="A0A0P7TY88"/>
<reference evidence="6 7" key="1">
    <citation type="submission" date="2015-08" db="EMBL/GenBank/DDBJ databases">
        <title>The genome of the Asian arowana (Scleropages formosus).</title>
        <authorList>
            <person name="Tan M.H."/>
            <person name="Gan H.M."/>
            <person name="Croft L.J."/>
            <person name="Austin C.M."/>
        </authorList>
    </citation>
    <scope>NUCLEOTIDE SEQUENCE [LARGE SCALE GENOMIC DNA]</scope>
    <source>
        <strain evidence="6">Aro1</strain>
    </source>
</reference>